<protein>
    <submittedName>
        <fullName evidence="1">Uncharacterized protein</fullName>
    </submittedName>
</protein>
<evidence type="ECO:0000313" key="2">
    <source>
        <dbReference type="EMBL" id="EIW81794.1"/>
    </source>
</evidence>
<dbReference type="GeneID" id="19203043"/>
<dbReference type="AlphaFoldDB" id="R7SCH7"/>
<dbReference type="RefSeq" id="XP_007767672.1">
    <property type="nucleotide sequence ID" value="XM_007769482.1"/>
</dbReference>
<dbReference type="Proteomes" id="UP000053558">
    <property type="component" value="Unassembled WGS sequence"/>
</dbReference>
<dbReference type="GeneID" id="19204353"/>
<reference evidence="3" key="1">
    <citation type="journal article" date="2012" name="Science">
        <title>The Paleozoic origin of enzymatic lignin decomposition reconstructed from 31 fungal genomes.</title>
        <authorList>
            <person name="Floudas D."/>
            <person name="Binder M."/>
            <person name="Riley R."/>
            <person name="Barry K."/>
            <person name="Blanchette R.A."/>
            <person name="Henrissat B."/>
            <person name="Martinez A.T."/>
            <person name="Otillar R."/>
            <person name="Spatafora J.W."/>
            <person name="Yadav J.S."/>
            <person name="Aerts A."/>
            <person name="Benoit I."/>
            <person name="Boyd A."/>
            <person name="Carlson A."/>
            <person name="Copeland A."/>
            <person name="Coutinho P.M."/>
            <person name="de Vries R.P."/>
            <person name="Ferreira P."/>
            <person name="Findley K."/>
            <person name="Foster B."/>
            <person name="Gaskell J."/>
            <person name="Glotzer D."/>
            <person name="Gorecki P."/>
            <person name="Heitman J."/>
            <person name="Hesse C."/>
            <person name="Hori C."/>
            <person name="Igarashi K."/>
            <person name="Jurgens J.A."/>
            <person name="Kallen N."/>
            <person name="Kersten P."/>
            <person name="Kohler A."/>
            <person name="Kuees U."/>
            <person name="Kumar T.K.A."/>
            <person name="Kuo A."/>
            <person name="LaButti K."/>
            <person name="Larrondo L.F."/>
            <person name="Lindquist E."/>
            <person name="Ling A."/>
            <person name="Lombard V."/>
            <person name="Lucas S."/>
            <person name="Lundell T."/>
            <person name="Martin R."/>
            <person name="McLaughlin D.J."/>
            <person name="Morgenstern I."/>
            <person name="Morin E."/>
            <person name="Murat C."/>
            <person name="Nagy L.G."/>
            <person name="Nolan M."/>
            <person name="Ohm R.A."/>
            <person name="Patyshakuliyeva A."/>
            <person name="Rokas A."/>
            <person name="Ruiz-Duenas F.J."/>
            <person name="Sabat G."/>
            <person name="Salamov A."/>
            <person name="Samejima M."/>
            <person name="Schmutz J."/>
            <person name="Slot J.C."/>
            <person name="St John F."/>
            <person name="Stenlid J."/>
            <person name="Sun H."/>
            <person name="Sun S."/>
            <person name="Syed K."/>
            <person name="Tsang A."/>
            <person name="Wiebenga A."/>
            <person name="Young D."/>
            <person name="Pisabarro A."/>
            <person name="Eastwood D.C."/>
            <person name="Martin F."/>
            <person name="Cullen D."/>
            <person name="Grigoriev I.V."/>
            <person name="Hibbett D.S."/>
        </authorList>
    </citation>
    <scope>NUCLEOTIDE SEQUENCE [LARGE SCALE GENOMIC DNA]</scope>
    <source>
        <strain evidence="3">RWD-64-598 SS2</strain>
    </source>
</reference>
<dbReference type="EMBL" id="JH711577">
    <property type="protein sequence ID" value="EIW81794.1"/>
    <property type="molecule type" value="Genomic_DNA"/>
</dbReference>
<name>R7SCH7_CONPW</name>
<keyword evidence="3" id="KW-1185">Reference proteome</keyword>
<organism evidence="1 3">
    <name type="scientific">Coniophora puteana (strain RWD-64-598)</name>
    <name type="common">Brown rot fungus</name>
    <dbReference type="NCBI Taxonomy" id="741705"/>
    <lineage>
        <taxon>Eukaryota</taxon>
        <taxon>Fungi</taxon>
        <taxon>Dikarya</taxon>
        <taxon>Basidiomycota</taxon>
        <taxon>Agaricomycotina</taxon>
        <taxon>Agaricomycetes</taxon>
        <taxon>Agaricomycetidae</taxon>
        <taxon>Boletales</taxon>
        <taxon>Coniophorineae</taxon>
        <taxon>Coniophoraceae</taxon>
        <taxon>Coniophora</taxon>
    </lineage>
</organism>
<dbReference type="KEGG" id="cput:CONPUDRAFT_160622"/>
<sequence>MPLYNINITGDNVILNMADNSHTPAGSEFGDFLFRFSVPPSDREREVNIIVRQRASRDEFYEENQSVNNHQWNTGLAIADKASSVAAQNRLYLVGEPVSARLQRFSEPNGFYCINPRLNLVTPGRRSLFLYEPAPPFLLPPAPPLDVLCENETLLLPVSNAPPADATLAARDNRDGDETLPAIDDHDTTMVADITDIEDDSKRLIPTSTSSLIDALERTHKRYKSQRSVDITGLDSDEEIS</sequence>
<dbReference type="EMBL" id="JH711619">
    <property type="protein sequence ID" value="EIW73863.1"/>
    <property type="molecule type" value="Genomic_DNA"/>
</dbReference>
<reference evidence="1" key="2">
    <citation type="submission" date="2012-05" db="EMBL/GenBank/DDBJ databases">
        <title>The Paleozoic origin of enzymatic mechanisms for lignin decomposition reconstructed using 31 fungal genomes.</title>
        <authorList>
            <consortium name="US DOE Joint Genome Institute (JGI-PGF)"/>
            <person name="Floudas D."/>
            <person name="Binder M."/>
            <person name="Riley R."/>
            <person name="Barry K."/>
            <person name="Blanchette R.A."/>
            <person name="Henrissat B."/>
            <person name="Martinez A.T."/>
            <person name="Otillar R."/>
            <person name="Spatafora J.W."/>
            <person name="Yadav J.S."/>
            <person name="Aerts A."/>
            <person name="Benoit I."/>
            <person name="Boyd A."/>
            <person name="Carlson A."/>
            <person name="Copeland A."/>
            <person name="Coutinho P.M."/>
            <person name="de Vries R.P."/>
            <person name="Ferreira P."/>
            <person name="Findley K."/>
            <person name="Foster B."/>
            <person name="Gaskell J."/>
            <person name="Glotzer D."/>
            <person name="Gorecki P."/>
            <person name="Heitman J."/>
            <person name="Hesse C."/>
            <person name="Hori C."/>
            <person name="Igarashi K."/>
            <person name="Jurgens J.A."/>
            <person name="Kallen N."/>
            <person name="Kersten P."/>
            <person name="Kohler A."/>
            <person name="Kues U."/>
            <person name="Kumar T.K."/>
            <person name="Kuo A."/>
            <person name="LaButti K."/>
            <person name="Larrondo L.F."/>
            <person name="Lindquist E."/>
            <person name="Ling A."/>
            <person name="Lombard V."/>
            <person name="Lucas S."/>
            <person name="Lundell T."/>
            <person name="Martin R."/>
            <person name="McLaughlin D.J."/>
            <person name="Morgenstern I."/>
            <person name="Morin E."/>
            <person name="Murat C."/>
            <person name="Nagy L.G."/>
            <person name="Nolan M."/>
            <person name="Ohm R.A."/>
            <person name="Patyshakuliyeva A."/>
            <person name="Rokas A."/>
            <person name="Ruiz-Duenas F.J."/>
            <person name="Sabat G."/>
            <person name="Salamov A."/>
            <person name="Samejima M."/>
            <person name="Schmutz J."/>
            <person name="Slot J.C."/>
            <person name="St Johnn"/>
            <person name="F"/>
            <person name="Stenlid J."/>
            <person name="Sun H."/>
            <person name="Sun S."/>
            <person name="Syed K."/>
            <person name="Tsang A."/>
            <person name="Wiebenga A."/>
            <person name="Young D."/>
            <person name="Pisabarro A."/>
            <person name="Eastwood D.C."/>
            <person name="Martin F."/>
            <person name="Cullen D."/>
            <person name="Grigoriev I.V."/>
            <person name="Hibbett D.S."/>
        </authorList>
    </citation>
    <scope>NUCLEOTIDE SEQUENCE</scope>
    <source>
        <strain evidence="1">RWD-64-598 SS2</strain>
    </source>
</reference>
<dbReference type="RefSeq" id="XP_007775960.1">
    <property type="nucleotide sequence ID" value="XM_007777770.1"/>
</dbReference>
<gene>
    <name evidence="2" type="ORF">CONPUDRAFT_152698</name>
    <name evidence="1" type="ORF">CONPUDRAFT_160622</name>
</gene>
<accession>R7SCH7</accession>
<reference evidence="2" key="3">
    <citation type="submission" date="2012-05" db="EMBL/GenBank/DDBJ databases">
        <title>The Paleozoic origin of enzymatic mechanisms for lignin decomposition reconstructed using 31 fungal genomes.</title>
        <authorList>
            <consortium name="US DOE Joint Genome Institute (JGI-PGF)"/>
            <person name="Floudas D."/>
            <person name="Binder M."/>
            <person name="Riley R."/>
            <person name="Barry K."/>
            <person name="Blanchette R.A."/>
            <person name="Henrissat B."/>
            <person name="Martinez A.T."/>
            <person name="Otillar R."/>
            <person name="Spatafora J.W."/>
            <person name="Yadav J.S."/>
            <person name="Aerts A."/>
            <person name="Benoit I."/>
            <person name="Boyd A."/>
            <person name="Carlson A."/>
            <person name="Copeland A."/>
            <person name="Coutinho P.M."/>
            <person name="de Vries R.P."/>
            <person name="Ferreira P."/>
            <person name="Findley K."/>
            <person name="Foster B."/>
            <person name="Gaskell J."/>
            <person name="Glotzer D."/>
            <person name="Gorecki P."/>
            <person name="Heitman J."/>
            <person name="Hesse C."/>
            <person name="Hori C."/>
            <person name="Igarashi K."/>
            <person name="Jurgens J.A."/>
            <person name="Kallen N."/>
            <person name="Kersten P."/>
            <person name="Kohler A."/>
            <person name="Kues U."/>
            <person name="Kumar T.K."/>
            <person name="Kuo A."/>
            <person name="LaButti K."/>
            <person name="Larrondo L.F."/>
            <person name="Lindquist E."/>
            <person name="Ling A."/>
            <person name="Lombard V."/>
            <person name="Lucas S."/>
            <person name="Lundell T."/>
            <person name="Martin R."/>
            <person name="McLaughlin D.J."/>
            <person name="Morgenstern I."/>
            <person name="Morin E."/>
            <person name="Murat C."/>
            <person name="Nagy L.G."/>
            <person name="Nolan M."/>
            <person name="Ohm R.A."/>
            <person name="Patyshakuliyeva A."/>
            <person name="Rokas A."/>
            <person name="Ruiz-Duenas F.J."/>
            <person name="Sabat G."/>
            <person name="Salamov A."/>
            <person name="Samejima M."/>
            <person name="Schmutz J."/>
            <person name="Slot J.C."/>
            <person name="St. John F."/>
            <person name="Stenlid J."/>
            <person name="Sun H."/>
            <person name="Sun S."/>
            <person name="Syed K."/>
            <person name="Tsang A."/>
            <person name="Wiebenga A."/>
            <person name="Young D."/>
            <person name="Pisabarro A."/>
            <person name="Eastwood D.C."/>
            <person name="Martin F."/>
            <person name="Cullen D."/>
            <person name="Grigoriev I.V."/>
            <person name="Hibbett D.S."/>
        </authorList>
    </citation>
    <scope>NUCLEOTIDE SEQUENCE</scope>
    <source>
        <strain evidence="2">RWD-64-598 SS2</strain>
    </source>
</reference>
<evidence type="ECO:0000313" key="1">
    <source>
        <dbReference type="EMBL" id="EIW73863.1"/>
    </source>
</evidence>
<dbReference type="KEGG" id="cput:CONPUDRAFT_152698"/>
<proteinExistence type="predicted"/>
<evidence type="ECO:0000313" key="3">
    <source>
        <dbReference type="Proteomes" id="UP000053558"/>
    </source>
</evidence>